<dbReference type="Gene3D" id="3.40.50.1820">
    <property type="entry name" value="alpha/beta hydrolase"/>
    <property type="match status" value="1"/>
</dbReference>
<dbReference type="KEGG" id="ntd:EGO55_11205"/>
<dbReference type="GO" id="GO:0016787">
    <property type="term" value="F:hydrolase activity"/>
    <property type="evidence" value="ECO:0007669"/>
    <property type="project" value="UniProtKB-KW"/>
</dbReference>
<dbReference type="AlphaFoldDB" id="U3A7K7"/>
<keyword evidence="3" id="KW-1185">Reference proteome</keyword>
<comment type="caution">
    <text evidence="2">The sequence shown here is derived from an EMBL/GenBank/DDBJ whole genome shotgun (WGS) entry which is preliminary data.</text>
</comment>
<name>U3A7K7_9SPHN</name>
<feature type="domain" description="Dienelactone hydrolase" evidence="1">
    <location>
        <begin position="68"/>
        <end position="294"/>
    </location>
</feature>
<proteinExistence type="predicted"/>
<keyword evidence="2" id="KW-0378">Hydrolase</keyword>
<dbReference type="InterPro" id="IPR029058">
    <property type="entry name" value="AB_hydrolase_fold"/>
</dbReference>
<evidence type="ECO:0000313" key="2">
    <source>
        <dbReference type="EMBL" id="GAD50738.1"/>
    </source>
</evidence>
<accession>U3A7K7</accession>
<evidence type="ECO:0000313" key="3">
    <source>
        <dbReference type="Proteomes" id="UP000016568"/>
    </source>
</evidence>
<organism evidence="2 3">
    <name type="scientific">Caenibius tardaugens NBRC 16725</name>
    <dbReference type="NCBI Taxonomy" id="1219035"/>
    <lineage>
        <taxon>Bacteria</taxon>
        <taxon>Pseudomonadati</taxon>
        <taxon>Pseudomonadota</taxon>
        <taxon>Alphaproteobacteria</taxon>
        <taxon>Sphingomonadales</taxon>
        <taxon>Erythrobacteraceae</taxon>
        <taxon>Caenibius</taxon>
    </lineage>
</organism>
<sequence length="296" mass="31771">MCDNHATDRDAAAQLDAILAKRGITRRQFSAVGAAIAIAACAPHERATANEGLAESMVSIATPDGEADAFFVHPATGKHPAVIMWPDVAGLRDAYKVMARRLATAGYAVLVPNAYYRDSKAPVLTSLSQWFEPEHQARIKPMLAKIDGKMIAQDARTYADWLDGQDSVDIERRIGTSGYCMGGAYAVRTAAAASTRIGAVCSFHGSRLVTQDADSPHTLIAATQARYLFAIGKDDDAKAPEEKTILKQVTDDAGRPAEIEVYPADHGWCTIDAPSYDKAAAEKAWARMLATYATAL</sequence>
<dbReference type="EMBL" id="BASZ01000012">
    <property type="protein sequence ID" value="GAD50738.1"/>
    <property type="molecule type" value="Genomic_DNA"/>
</dbReference>
<dbReference type="RefSeq" id="WP_021691556.1">
    <property type="nucleotide sequence ID" value="NZ_BASZ01000012.1"/>
</dbReference>
<dbReference type="Proteomes" id="UP000016568">
    <property type="component" value="Unassembled WGS sequence"/>
</dbReference>
<evidence type="ECO:0000259" key="1">
    <source>
        <dbReference type="Pfam" id="PF01738"/>
    </source>
</evidence>
<dbReference type="OrthoDB" id="9787933at2"/>
<reference evidence="2 3" key="1">
    <citation type="submission" date="2013-09" db="EMBL/GenBank/DDBJ databases">
        <title>Whole genome shotgun sequence of Novosphingobium tardaugens NBRC 16725.</title>
        <authorList>
            <person name="Isaki S."/>
            <person name="Hosoyama A."/>
            <person name="Tsuchikane K."/>
            <person name="Katsumata H."/>
            <person name="Ando Y."/>
            <person name="Yamazaki S."/>
            <person name="Fujita N."/>
        </authorList>
    </citation>
    <scope>NUCLEOTIDE SEQUENCE [LARGE SCALE GENOMIC DNA]</scope>
    <source>
        <strain evidence="2 3">NBRC 16725</strain>
    </source>
</reference>
<dbReference type="PANTHER" id="PTHR46623:SF10">
    <property type="entry name" value="CARBOXYMETHYLENEBUTENOLIDASE HOMOLOG"/>
    <property type="match status" value="1"/>
</dbReference>
<protein>
    <submittedName>
        <fullName evidence="2">Putative hydrolase</fullName>
    </submittedName>
</protein>
<dbReference type="Pfam" id="PF01738">
    <property type="entry name" value="DLH"/>
    <property type="match status" value="1"/>
</dbReference>
<gene>
    <name evidence="2" type="ORF">NT2_12_00020</name>
</gene>
<dbReference type="eggNOG" id="COG0412">
    <property type="taxonomic scope" value="Bacteria"/>
</dbReference>
<dbReference type="SUPFAM" id="SSF53474">
    <property type="entry name" value="alpha/beta-Hydrolases"/>
    <property type="match status" value="1"/>
</dbReference>
<dbReference type="InterPro" id="IPR051049">
    <property type="entry name" value="Dienelactone_hydrolase-like"/>
</dbReference>
<dbReference type="InterPro" id="IPR002925">
    <property type="entry name" value="Dienelactn_hydro"/>
</dbReference>
<dbReference type="PANTHER" id="PTHR46623">
    <property type="entry name" value="CARBOXYMETHYLENEBUTENOLIDASE-RELATED"/>
    <property type="match status" value="1"/>
</dbReference>